<comment type="domain">
    <text evidence="7">The HXXXXD motif is essential for acyltransferase activity and may constitute the binding site for the phosphate moiety of the glycerol-3-phosphate.</text>
</comment>
<proteinExistence type="inferred from homology"/>
<feature type="chain" id="PRO_5042197653" description="1-acyl-sn-glycerol-3-phosphate acyltransferase" evidence="9">
    <location>
        <begin position="20"/>
        <end position="372"/>
    </location>
</feature>
<feature type="transmembrane region" description="Helical" evidence="8">
    <location>
        <begin position="94"/>
        <end position="114"/>
    </location>
</feature>
<comment type="catalytic activity">
    <reaction evidence="7">
        <text>a 1-acyl-sn-glycero-3-phosphate + an acyl-CoA = a 1,2-diacyl-sn-glycero-3-phosphate + CoA</text>
        <dbReference type="Rhea" id="RHEA:19709"/>
        <dbReference type="ChEBI" id="CHEBI:57287"/>
        <dbReference type="ChEBI" id="CHEBI:57970"/>
        <dbReference type="ChEBI" id="CHEBI:58342"/>
        <dbReference type="ChEBI" id="CHEBI:58608"/>
        <dbReference type="EC" id="2.3.1.51"/>
    </reaction>
</comment>
<dbReference type="GO" id="GO:0016020">
    <property type="term" value="C:membrane"/>
    <property type="evidence" value="ECO:0007669"/>
    <property type="project" value="InterPro"/>
</dbReference>
<dbReference type="SMART" id="SM00563">
    <property type="entry name" value="PlsC"/>
    <property type="match status" value="1"/>
</dbReference>
<dbReference type="CDD" id="cd07989">
    <property type="entry name" value="LPLAT_AGPAT-like"/>
    <property type="match status" value="1"/>
</dbReference>
<dbReference type="GO" id="GO:0006654">
    <property type="term" value="P:phosphatidic acid biosynthetic process"/>
    <property type="evidence" value="ECO:0007669"/>
    <property type="project" value="TreeGrafter"/>
</dbReference>
<keyword evidence="4 7" id="KW-0808">Transferase</keyword>
<evidence type="ECO:0000313" key="11">
    <source>
        <dbReference type="EMBL" id="KAK1748268.1"/>
    </source>
</evidence>
<dbReference type="EMBL" id="JATAAI010000001">
    <property type="protein sequence ID" value="KAK1748268.1"/>
    <property type="molecule type" value="Genomic_DNA"/>
</dbReference>
<keyword evidence="8" id="KW-1133">Transmembrane helix</keyword>
<comment type="pathway">
    <text evidence="1">Lipid metabolism.</text>
</comment>
<keyword evidence="7" id="KW-1208">Phospholipid metabolism</keyword>
<evidence type="ECO:0000256" key="6">
    <source>
        <dbReference type="ARBA" id="ARBA00023315"/>
    </source>
</evidence>
<dbReference type="PANTHER" id="PTHR10434:SF64">
    <property type="entry name" value="1-ACYL-SN-GLYCEROL-3-PHOSPHATE ACYLTRANSFERASE-RELATED"/>
    <property type="match status" value="1"/>
</dbReference>
<dbReference type="InterPro" id="IPR002123">
    <property type="entry name" value="Plipid/glycerol_acylTrfase"/>
</dbReference>
<evidence type="ECO:0000256" key="3">
    <source>
        <dbReference type="ARBA" id="ARBA00022516"/>
    </source>
</evidence>
<evidence type="ECO:0000259" key="10">
    <source>
        <dbReference type="SMART" id="SM00563"/>
    </source>
</evidence>
<gene>
    <name evidence="11" type="ORF">QTG54_000207</name>
</gene>
<accession>A0AAD8YKW1</accession>
<evidence type="ECO:0000256" key="1">
    <source>
        <dbReference type="ARBA" id="ARBA00005189"/>
    </source>
</evidence>
<keyword evidence="5 7" id="KW-0443">Lipid metabolism</keyword>
<keyword evidence="3 7" id="KW-0444">Lipid biosynthesis</keyword>
<keyword evidence="6 7" id="KW-0012">Acyltransferase</keyword>
<sequence>MKFSSAAIVLLSSAYCANALVSGPRPHAVRSLQSSKLFSSAAASSNNLSVGNSVGLGRNGGDNVAASSNGVTDASKENYKVKYGPAITLGKLKINIFGAIFGVWEVFWGIFFWYPMLMLYALSRKISSVLPGDLLGKKIDPFRRIPINIGYTWGLLSFTLFRMWPKIEGMENLEALREVDENGKKKGLKPAMYVANHSSWMDIPFVCHVLGFQNYKFIAKAELKKVPILGRALMVAGHVMLDRTNRRSQMVAYKSGVQLMKDGVNLVTFPEGTRSKTGRLGSFKKGAFKMAQAVNAPIVPISIQYADRVQPLDYAFPAKISRNRPEAVVRVGKPISTEGKTDNDLLEEVWNTIADDLPESHKPAKDTPVGAN</sequence>
<evidence type="ECO:0000256" key="2">
    <source>
        <dbReference type="ARBA" id="ARBA00008655"/>
    </source>
</evidence>
<feature type="domain" description="Phospholipid/glycerol acyltransferase" evidence="10">
    <location>
        <begin position="191"/>
        <end position="306"/>
    </location>
</feature>
<feature type="signal peptide" evidence="9">
    <location>
        <begin position="1"/>
        <end position="19"/>
    </location>
</feature>
<dbReference type="SUPFAM" id="SSF69593">
    <property type="entry name" value="Glycerol-3-phosphate (1)-acyltransferase"/>
    <property type="match status" value="1"/>
</dbReference>
<evidence type="ECO:0000256" key="9">
    <source>
        <dbReference type="SAM" id="SignalP"/>
    </source>
</evidence>
<keyword evidence="8" id="KW-0472">Membrane</keyword>
<keyword evidence="8" id="KW-0812">Transmembrane</keyword>
<evidence type="ECO:0000313" key="12">
    <source>
        <dbReference type="Proteomes" id="UP001224775"/>
    </source>
</evidence>
<dbReference type="PANTHER" id="PTHR10434">
    <property type="entry name" value="1-ACYL-SN-GLYCEROL-3-PHOSPHATE ACYLTRANSFERASE"/>
    <property type="match status" value="1"/>
</dbReference>
<evidence type="ECO:0000256" key="5">
    <source>
        <dbReference type="ARBA" id="ARBA00023098"/>
    </source>
</evidence>
<comment type="similarity">
    <text evidence="2 7">Belongs to the 1-acyl-sn-glycerol-3-phosphate acyltransferase family.</text>
</comment>
<dbReference type="EC" id="2.3.1.51" evidence="7"/>
<comment type="caution">
    <text evidence="11">The sequence shown here is derived from an EMBL/GenBank/DDBJ whole genome shotgun (WGS) entry which is preliminary data.</text>
</comment>
<dbReference type="AlphaFoldDB" id="A0AAD8YKW1"/>
<evidence type="ECO:0000256" key="8">
    <source>
        <dbReference type="SAM" id="Phobius"/>
    </source>
</evidence>
<protein>
    <recommendedName>
        <fullName evidence="7">1-acyl-sn-glycerol-3-phosphate acyltransferase</fullName>
        <ecNumber evidence="7">2.3.1.51</ecNumber>
    </recommendedName>
</protein>
<evidence type="ECO:0000256" key="4">
    <source>
        <dbReference type="ARBA" id="ARBA00022679"/>
    </source>
</evidence>
<dbReference type="GO" id="GO:0003841">
    <property type="term" value="F:1-acylglycerol-3-phosphate O-acyltransferase activity"/>
    <property type="evidence" value="ECO:0007669"/>
    <property type="project" value="UniProtKB-UniRule"/>
</dbReference>
<keyword evidence="7" id="KW-0594">Phospholipid biosynthesis</keyword>
<name>A0AAD8YKW1_9STRA</name>
<evidence type="ECO:0000256" key="7">
    <source>
        <dbReference type="RuleBase" id="RU361267"/>
    </source>
</evidence>
<keyword evidence="9" id="KW-0732">Signal</keyword>
<dbReference type="InterPro" id="IPR004552">
    <property type="entry name" value="AGP_acyltrans"/>
</dbReference>
<dbReference type="Pfam" id="PF01553">
    <property type="entry name" value="Acyltransferase"/>
    <property type="match status" value="1"/>
</dbReference>
<dbReference type="NCBIfam" id="TIGR00530">
    <property type="entry name" value="AGP_acyltrn"/>
    <property type="match status" value="1"/>
</dbReference>
<dbReference type="Proteomes" id="UP001224775">
    <property type="component" value="Unassembled WGS sequence"/>
</dbReference>
<keyword evidence="12" id="KW-1185">Reference proteome</keyword>
<reference evidence="11" key="1">
    <citation type="submission" date="2023-06" db="EMBL/GenBank/DDBJ databases">
        <title>Survivors Of The Sea: Transcriptome response of Skeletonema marinoi to long-term dormancy.</title>
        <authorList>
            <person name="Pinder M.I.M."/>
            <person name="Kourtchenko O."/>
            <person name="Robertson E.K."/>
            <person name="Larsson T."/>
            <person name="Maumus F."/>
            <person name="Osuna-Cruz C.M."/>
            <person name="Vancaester E."/>
            <person name="Stenow R."/>
            <person name="Vandepoele K."/>
            <person name="Ploug H."/>
            <person name="Bruchert V."/>
            <person name="Godhe A."/>
            <person name="Topel M."/>
        </authorList>
    </citation>
    <scope>NUCLEOTIDE SEQUENCE</scope>
    <source>
        <strain evidence="11">R05AC</strain>
    </source>
</reference>
<organism evidence="11 12">
    <name type="scientific">Skeletonema marinoi</name>
    <dbReference type="NCBI Taxonomy" id="267567"/>
    <lineage>
        <taxon>Eukaryota</taxon>
        <taxon>Sar</taxon>
        <taxon>Stramenopiles</taxon>
        <taxon>Ochrophyta</taxon>
        <taxon>Bacillariophyta</taxon>
        <taxon>Coscinodiscophyceae</taxon>
        <taxon>Thalassiosirophycidae</taxon>
        <taxon>Thalassiosirales</taxon>
        <taxon>Skeletonemataceae</taxon>
        <taxon>Skeletonema</taxon>
        <taxon>Skeletonema marinoi-dohrnii complex</taxon>
    </lineage>
</organism>